<keyword evidence="1" id="KW-0732">Signal</keyword>
<evidence type="ECO:0000313" key="6">
    <source>
        <dbReference type="Proteomes" id="UP001497497"/>
    </source>
</evidence>
<proteinExistence type="predicted"/>
<name>A0AAV2H453_LYMST</name>
<dbReference type="Proteomes" id="UP001497497">
    <property type="component" value="Unassembled WGS sequence"/>
</dbReference>
<dbReference type="InterPro" id="IPR036383">
    <property type="entry name" value="TSP1_rpt_sf"/>
</dbReference>
<feature type="domain" description="Spondin-like TSP1" evidence="4">
    <location>
        <begin position="1"/>
        <end position="35"/>
    </location>
</feature>
<keyword evidence="6" id="KW-1185">Reference proteome</keyword>
<dbReference type="GO" id="GO:0030036">
    <property type="term" value="P:actin cytoskeleton organization"/>
    <property type="evidence" value="ECO:0007669"/>
    <property type="project" value="TreeGrafter"/>
</dbReference>
<accession>A0AAV2H453</accession>
<evidence type="ECO:0000259" key="4">
    <source>
        <dbReference type="Pfam" id="PF19028"/>
    </source>
</evidence>
<dbReference type="SUPFAM" id="SSF82895">
    <property type="entry name" value="TSP-1 type 1 repeat"/>
    <property type="match status" value="4"/>
</dbReference>
<dbReference type="InterPro" id="IPR051418">
    <property type="entry name" value="Spondin/Thrombospondin_T1"/>
</dbReference>
<organism evidence="5 6">
    <name type="scientific">Lymnaea stagnalis</name>
    <name type="common">Great pond snail</name>
    <name type="synonym">Helix stagnalis</name>
    <dbReference type="NCBI Taxonomy" id="6523"/>
    <lineage>
        <taxon>Eukaryota</taxon>
        <taxon>Metazoa</taxon>
        <taxon>Spiralia</taxon>
        <taxon>Lophotrochozoa</taxon>
        <taxon>Mollusca</taxon>
        <taxon>Gastropoda</taxon>
        <taxon>Heterobranchia</taxon>
        <taxon>Euthyneura</taxon>
        <taxon>Panpulmonata</taxon>
        <taxon>Hygrophila</taxon>
        <taxon>Lymnaeoidea</taxon>
        <taxon>Lymnaeidae</taxon>
        <taxon>Lymnaea</taxon>
    </lineage>
</organism>
<dbReference type="EMBL" id="CAXITT010000031">
    <property type="protein sequence ID" value="CAL1528375.1"/>
    <property type="molecule type" value="Genomic_DNA"/>
</dbReference>
<sequence>WSQWSACSVKCGSGLQQRERRIMTLPANGGRKCPFMFGHDKEIQTKVCSVECSYNVWRTDDWGPCFPNVSRSCGEGTHSRPIRCVSVGPDGSEINVDQGFCYRNEEPSDIKSCSLPCPGECVMSEWSEWTMCRQPCNGQQTQKRVRNVLRNPGSYSMTRPCHPQMEERACQRQKNCIEYSWEIADWTSCLVNGGSAECGVGHKERFAICRNEVGEKVEGYRCEELFGPVTEPLVVSCEIPCDNDCLMSDWSDWAPCSTTCGLGFTTRKRTVLQSPMGNGRKCPEKLDQSKSCFLTGCFRWYVSEWSRCSAEVSEVFVCS</sequence>
<dbReference type="FunFam" id="2.20.100.10:FF:000017">
    <property type="entry name" value="Thrombospondin type 1 domain containing 7A"/>
    <property type="match status" value="1"/>
</dbReference>
<dbReference type="PROSITE" id="PS50092">
    <property type="entry name" value="TSP1"/>
    <property type="match status" value="4"/>
</dbReference>
<comment type="caution">
    <text evidence="5">The sequence shown here is derived from an EMBL/GenBank/DDBJ whole genome shotgun (WGS) entry which is preliminary data.</text>
</comment>
<keyword evidence="3" id="KW-0325">Glycoprotein</keyword>
<evidence type="ECO:0000256" key="2">
    <source>
        <dbReference type="ARBA" id="ARBA00023157"/>
    </source>
</evidence>
<feature type="domain" description="Spondin-like TSP1" evidence="4">
    <location>
        <begin position="245"/>
        <end position="297"/>
    </location>
</feature>
<dbReference type="Pfam" id="PF00090">
    <property type="entry name" value="TSP_1"/>
    <property type="match status" value="1"/>
</dbReference>
<evidence type="ECO:0000313" key="5">
    <source>
        <dbReference type="EMBL" id="CAL1528375.1"/>
    </source>
</evidence>
<dbReference type="InterPro" id="IPR044004">
    <property type="entry name" value="TSP1_spondin_dom"/>
</dbReference>
<keyword evidence="2" id="KW-1015">Disulfide bond</keyword>
<gene>
    <name evidence="5" type="ORF">GSLYS_00002545001</name>
</gene>
<evidence type="ECO:0000256" key="1">
    <source>
        <dbReference type="ARBA" id="ARBA00022729"/>
    </source>
</evidence>
<dbReference type="SMART" id="SM00209">
    <property type="entry name" value="TSP1"/>
    <property type="match status" value="5"/>
</dbReference>
<dbReference type="AlphaFoldDB" id="A0AAV2H453"/>
<dbReference type="PANTHER" id="PTHR11311">
    <property type="entry name" value="SPONDIN"/>
    <property type="match status" value="1"/>
</dbReference>
<dbReference type="Pfam" id="PF19030">
    <property type="entry name" value="TSP1_ADAMTS"/>
    <property type="match status" value="1"/>
</dbReference>
<feature type="non-terminal residue" evidence="5">
    <location>
        <position position="1"/>
    </location>
</feature>
<dbReference type="GO" id="GO:0005886">
    <property type="term" value="C:plasma membrane"/>
    <property type="evidence" value="ECO:0007669"/>
    <property type="project" value="TreeGrafter"/>
</dbReference>
<dbReference type="InterPro" id="IPR000884">
    <property type="entry name" value="TSP1_rpt"/>
</dbReference>
<dbReference type="Pfam" id="PF19028">
    <property type="entry name" value="TSP1_spondin"/>
    <property type="match status" value="2"/>
</dbReference>
<reference evidence="5 6" key="1">
    <citation type="submission" date="2024-04" db="EMBL/GenBank/DDBJ databases">
        <authorList>
            <consortium name="Genoscope - CEA"/>
            <person name="William W."/>
        </authorList>
    </citation>
    <scope>NUCLEOTIDE SEQUENCE [LARGE SCALE GENOMIC DNA]</scope>
</reference>
<dbReference type="PANTHER" id="PTHR11311:SF30">
    <property type="entry name" value="SPONDIN-LIKE TSP1 DOMAIN-CONTAINING PROTEIN"/>
    <property type="match status" value="1"/>
</dbReference>
<protein>
    <recommendedName>
        <fullName evidence="4">Spondin-like TSP1 domain-containing protein</fullName>
    </recommendedName>
</protein>
<dbReference type="Gene3D" id="2.20.100.10">
    <property type="entry name" value="Thrombospondin type-1 (TSP1) repeat"/>
    <property type="match status" value="3"/>
</dbReference>
<evidence type="ECO:0000256" key="3">
    <source>
        <dbReference type="ARBA" id="ARBA00023180"/>
    </source>
</evidence>